<name>A0ACB0LQ33_TRIPR</name>
<dbReference type="EMBL" id="CASHSV030000615">
    <property type="protein sequence ID" value="CAJ2671336.1"/>
    <property type="molecule type" value="Genomic_DNA"/>
</dbReference>
<keyword evidence="2" id="KW-1185">Reference proteome</keyword>
<accession>A0ACB0LQ33</accession>
<gene>
    <name evidence="1" type="ORF">MILVUS5_LOCUS35192</name>
</gene>
<protein>
    <submittedName>
        <fullName evidence="1">Uncharacterized protein</fullName>
    </submittedName>
</protein>
<evidence type="ECO:0000313" key="2">
    <source>
        <dbReference type="Proteomes" id="UP001177021"/>
    </source>
</evidence>
<organism evidence="1 2">
    <name type="scientific">Trifolium pratense</name>
    <name type="common">Red clover</name>
    <dbReference type="NCBI Taxonomy" id="57577"/>
    <lineage>
        <taxon>Eukaryota</taxon>
        <taxon>Viridiplantae</taxon>
        <taxon>Streptophyta</taxon>
        <taxon>Embryophyta</taxon>
        <taxon>Tracheophyta</taxon>
        <taxon>Spermatophyta</taxon>
        <taxon>Magnoliopsida</taxon>
        <taxon>eudicotyledons</taxon>
        <taxon>Gunneridae</taxon>
        <taxon>Pentapetalae</taxon>
        <taxon>rosids</taxon>
        <taxon>fabids</taxon>
        <taxon>Fabales</taxon>
        <taxon>Fabaceae</taxon>
        <taxon>Papilionoideae</taxon>
        <taxon>50 kb inversion clade</taxon>
        <taxon>NPAAA clade</taxon>
        <taxon>Hologalegina</taxon>
        <taxon>IRL clade</taxon>
        <taxon>Trifolieae</taxon>
        <taxon>Trifolium</taxon>
    </lineage>
</organism>
<sequence>MFQWLTNLLCACTTNTSKNTVDINEFDEDPLGWSRDLLEHRLGEFSMAAVKANDVMEDHSQFDVGKKALFVGIYDGQNGAEASNFLITNLFENLMRIIQENNNNVSENILRQVVAEMEELFMTDVEEGNQQQPELALVGSSCLFCIVWRGRLYIANVGDSRAVMGSVDPFDRLNVRQLVEDHNARNRHIKKELKKLHPKDPTIVTYNFDAWRVGGISEVSRCIGNAYLKRAPFTLTSPFRVPQSELAPSDFTQPLLSAEPAISSRVLNDVDKFIIFGSGGLWKLLSNWQAAEIVHTNSRDGIAKRILMTALQIAARRNNMSYSELSKIPTGHGVIRGPSVSVEGTRRAYHDDISVIVVFFDKKPELNPTVMPVVTSMPGIDSFRGFNDAIHPSPFRYLDDVSEAHQYLETIV</sequence>
<comment type="caution">
    <text evidence="1">The sequence shown here is derived from an EMBL/GenBank/DDBJ whole genome shotgun (WGS) entry which is preliminary data.</text>
</comment>
<evidence type="ECO:0000313" key="1">
    <source>
        <dbReference type="EMBL" id="CAJ2671336.1"/>
    </source>
</evidence>
<proteinExistence type="predicted"/>
<dbReference type="Proteomes" id="UP001177021">
    <property type="component" value="Unassembled WGS sequence"/>
</dbReference>
<reference evidence="1" key="1">
    <citation type="submission" date="2023-10" db="EMBL/GenBank/DDBJ databases">
        <authorList>
            <person name="Rodriguez Cubillos JULIANA M."/>
            <person name="De Vega J."/>
        </authorList>
    </citation>
    <scope>NUCLEOTIDE SEQUENCE</scope>
</reference>